<evidence type="ECO:0000313" key="2">
    <source>
        <dbReference type="EMBL" id="CAI2374385.1"/>
    </source>
</evidence>
<feature type="compositionally biased region" description="Basic residues" evidence="1">
    <location>
        <begin position="94"/>
        <end position="105"/>
    </location>
</feature>
<dbReference type="Proteomes" id="UP001295684">
    <property type="component" value="Unassembled WGS sequence"/>
</dbReference>
<feature type="region of interest" description="Disordered" evidence="1">
    <location>
        <begin position="94"/>
        <end position="122"/>
    </location>
</feature>
<feature type="compositionally biased region" description="Polar residues" evidence="1">
    <location>
        <begin position="106"/>
        <end position="115"/>
    </location>
</feature>
<reference evidence="2" key="1">
    <citation type="submission" date="2023-07" db="EMBL/GenBank/DDBJ databases">
        <authorList>
            <consortium name="AG Swart"/>
            <person name="Singh M."/>
            <person name="Singh A."/>
            <person name="Seah K."/>
            <person name="Emmerich C."/>
        </authorList>
    </citation>
    <scope>NUCLEOTIDE SEQUENCE</scope>
    <source>
        <strain evidence="2">DP1</strain>
    </source>
</reference>
<evidence type="ECO:0000256" key="1">
    <source>
        <dbReference type="SAM" id="MobiDB-lite"/>
    </source>
</evidence>
<comment type="caution">
    <text evidence="2">The sequence shown here is derived from an EMBL/GenBank/DDBJ whole genome shotgun (WGS) entry which is preliminary data.</text>
</comment>
<organism evidence="2 3">
    <name type="scientific">Euplotes crassus</name>
    <dbReference type="NCBI Taxonomy" id="5936"/>
    <lineage>
        <taxon>Eukaryota</taxon>
        <taxon>Sar</taxon>
        <taxon>Alveolata</taxon>
        <taxon>Ciliophora</taxon>
        <taxon>Intramacronucleata</taxon>
        <taxon>Spirotrichea</taxon>
        <taxon>Hypotrichia</taxon>
        <taxon>Euplotida</taxon>
        <taxon>Euplotidae</taxon>
        <taxon>Moneuplotes</taxon>
    </lineage>
</organism>
<dbReference type="AlphaFoldDB" id="A0AAD1XKI5"/>
<dbReference type="EMBL" id="CAMPGE010015780">
    <property type="protein sequence ID" value="CAI2374385.1"/>
    <property type="molecule type" value="Genomic_DNA"/>
</dbReference>
<gene>
    <name evidence="2" type="ORF">ECRASSUSDP1_LOCUS15737</name>
</gene>
<sequence>MEEYYGSKYSSFITRKDVGYDEIEEEFRKNYFETSHFLKPIKDLSKCSLKTRTREPKYFKCNQWRYPLSGSTRKPLKPKNNSINFLNPITHKTHLHSRSTQKHSKSVSTTPISLPQNPPHIPSKITNFLPQKKINKITKIFIDQEQKSLSASLNPHTPSNPSFCRRPGQGSCRRKSLGLGRVVAKRKNRVDRYLRNVMSQRYEELEKVKREEGREWIMLQEVLRRPEGLEHGYNPHRVKVPRIQYLRDKKVPKIGKILRESIAKSVERSNFRIIN</sequence>
<accession>A0AAD1XKI5</accession>
<feature type="compositionally biased region" description="Polar residues" evidence="1">
    <location>
        <begin position="151"/>
        <end position="162"/>
    </location>
</feature>
<evidence type="ECO:0000313" key="3">
    <source>
        <dbReference type="Proteomes" id="UP001295684"/>
    </source>
</evidence>
<protein>
    <submittedName>
        <fullName evidence="2">Uncharacterized protein</fullName>
    </submittedName>
</protein>
<feature type="region of interest" description="Disordered" evidence="1">
    <location>
        <begin position="151"/>
        <end position="171"/>
    </location>
</feature>
<keyword evidence="3" id="KW-1185">Reference proteome</keyword>
<proteinExistence type="predicted"/>
<name>A0AAD1XKI5_EUPCR</name>